<gene>
    <name evidence="2" type="primary">Avh</name>
</gene>
<feature type="signal peptide" evidence="1">
    <location>
        <begin position="1"/>
        <end position="21"/>
    </location>
</feature>
<reference evidence="2" key="1">
    <citation type="journal article" date="2011" name="Plant Cell">
        <title>Transcriptional programming and functional interactions within the Phytophthora sojae RXLR effector repertoire.</title>
        <authorList>
            <person name="Wang Q."/>
            <person name="Han C."/>
            <person name="Ferreira A.O."/>
            <person name="Yu X."/>
            <person name="Ye W."/>
            <person name="Tripathy S."/>
            <person name="Kale S.D."/>
            <person name="Gu B."/>
            <person name="Sheng Y."/>
            <person name="Sui Y."/>
            <person name="Wang X."/>
            <person name="Zhang Z."/>
            <person name="Cheng B."/>
            <person name="Dong S."/>
            <person name="Shan W."/>
            <person name="Zheng X."/>
            <person name="Dou D."/>
            <person name="Tyler B.M."/>
            <person name="Wang Y."/>
        </authorList>
    </citation>
    <scope>NUCLEOTIDE SEQUENCE</scope>
    <source>
        <strain evidence="2">P7076</strain>
    </source>
</reference>
<organism evidence="2">
    <name type="scientific">Phytophthora sojae</name>
    <name type="common">Soybean stem and root rot agent</name>
    <name type="synonym">Phytophthora megasperma f. sp. glycines</name>
    <dbReference type="NCBI Taxonomy" id="67593"/>
    <lineage>
        <taxon>Eukaryota</taxon>
        <taxon>Sar</taxon>
        <taxon>Stramenopiles</taxon>
        <taxon>Oomycota</taxon>
        <taxon>Peronosporomycetes</taxon>
        <taxon>Peronosporales</taxon>
        <taxon>Peronosporaceae</taxon>
        <taxon>Phytophthora</taxon>
    </lineage>
</organism>
<evidence type="ECO:0000313" key="2">
    <source>
        <dbReference type="EMBL" id="AEK81395.1"/>
    </source>
</evidence>
<protein>
    <submittedName>
        <fullName evidence="2">Avh465</fullName>
    </submittedName>
</protein>
<dbReference type="EMBL" id="JN254582">
    <property type="protein sequence ID" value="AEK81395.1"/>
    <property type="molecule type" value="Genomic_DNA"/>
</dbReference>
<evidence type="ECO:0000256" key="1">
    <source>
        <dbReference type="SAM" id="SignalP"/>
    </source>
</evidence>
<proteinExistence type="predicted"/>
<dbReference type="VEuPathDB" id="FungiDB:PHYSODRAFT_284038"/>
<dbReference type="AlphaFoldDB" id="G1FTF7"/>
<feature type="chain" id="PRO_5003412329" evidence="1">
    <location>
        <begin position="22"/>
        <end position="109"/>
    </location>
</feature>
<sequence>MRRQNILLLFVALYFAAVDVATDLQITFDSTDSVRIPTRLLRAQESADVGNVNNAFPAEGEERGGNGAWVSGLAELDKKASRLRKFGMRFTRYYAAKSLKTSWPSPSNR</sequence>
<name>G1FTF7_PHYSO</name>
<accession>G1FTF7</accession>
<keyword evidence="1" id="KW-0732">Signal</keyword>